<feature type="non-terminal residue" evidence="2">
    <location>
        <position position="1"/>
    </location>
</feature>
<dbReference type="SUPFAM" id="SSF56112">
    <property type="entry name" value="Protein kinase-like (PK-like)"/>
    <property type="match status" value="1"/>
</dbReference>
<dbReference type="PANTHER" id="PTHR44167">
    <property type="entry name" value="OVARIAN-SPECIFIC SERINE/THREONINE-PROTEIN KINASE LOK-RELATED"/>
    <property type="match status" value="1"/>
</dbReference>
<evidence type="ECO:0000313" key="2">
    <source>
        <dbReference type="EMBL" id="KAF0717921.1"/>
    </source>
</evidence>
<name>A0A6A5A3C3_9STRA</name>
<reference evidence="2" key="1">
    <citation type="submission" date="2019-06" db="EMBL/GenBank/DDBJ databases">
        <title>Genomics analysis of Aphanomyces spp. identifies a new class of oomycete effector associated with host adaptation.</title>
        <authorList>
            <person name="Gaulin E."/>
        </authorList>
    </citation>
    <scope>NUCLEOTIDE SEQUENCE</scope>
    <source>
        <strain evidence="2">CBS 578.67</strain>
    </source>
</reference>
<dbReference type="InterPro" id="IPR000719">
    <property type="entry name" value="Prot_kinase_dom"/>
</dbReference>
<protein>
    <recommendedName>
        <fullName evidence="1">Protein kinase domain-containing protein</fullName>
    </recommendedName>
</protein>
<dbReference type="PANTHER" id="PTHR44167:SF24">
    <property type="entry name" value="SERINE_THREONINE-PROTEIN KINASE CHK2"/>
    <property type="match status" value="1"/>
</dbReference>
<sequence length="426" mass="47702">GQDNFVVKAYRNGCDAGTLPFSLVNATPSVDMWSFGCMVFQMLSGQELVPTDINQNVVLDYIHKAATWTDEKLRQRIDTFIADEDAQDLIKRLLAVDPTKRWSATDVLNHPYFSGINDTCAMVAQVEDLVKRQAAIHSQVADLCERESSRGQLLEVIGEDIKVAISQLGQSVAFGLLETSDVSVPTSFIVLPFKSLDNVDPARVTSFLAQLWDSGKKMQTAKGSSICDIVQQLNAGDPLYLYLIDEDTGNVVIPDAKDPVYPIEIKTRDDHSFILMNLPLIQSSFKSLKTATMGTNWLQRLHVLPSSQKARDKKPEKTKSDWIKQVQQAILELSEPTASFQVLKKALDLKEPVIFVRGAALRELRQWFDTHDPSHSFAGLKRVITNQGRVVWTTSDAQILSDEACLNDEVQKTLEHIRDRFKKIAL</sequence>
<dbReference type="GO" id="GO:0044773">
    <property type="term" value="P:mitotic DNA damage checkpoint signaling"/>
    <property type="evidence" value="ECO:0007669"/>
    <property type="project" value="TreeGrafter"/>
</dbReference>
<dbReference type="Pfam" id="PF00069">
    <property type="entry name" value="Pkinase"/>
    <property type="match status" value="1"/>
</dbReference>
<dbReference type="PROSITE" id="PS50011">
    <property type="entry name" value="PROTEIN_KINASE_DOM"/>
    <property type="match status" value="1"/>
</dbReference>
<dbReference type="GO" id="GO:0005737">
    <property type="term" value="C:cytoplasm"/>
    <property type="evidence" value="ECO:0007669"/>
    <property type="project" value="TreeGrafter"/>
</dbReference>
<dbReference type="EMBL" id="VJMH01000199">
    <property type="protein sequence ID" value="KAF0717921.1"/>
    <property type="molecule type" value="Genomic_DNA"/>
</dbReference>
<proteinExistence type="predicted"/>
<evidence type="ECO:0000259" key="1">
    <source>
        <dbReference type="PROSITE" id="PS50011"/>
    </source>
</evidence>
<gene>
    <name evidence="2" type="ORF">As57867_002008</name>
</gene>
<dbReference type="GO" id="GO:0004674">
    <property type="term" value="F:protein serine/threonine kinase activity"/>
    <property type="evidence" value="ECO:0007669"/>
    <property type="project" value="TreeGrafter"/>
</dbReference>
<dbReference type="OrthoDB" id="193242at2759"/>
<dbReference type="GO" id="GO:0005524">
    <property type="term" value="F:ATP binding"/>
    <property type="evidence" value="ECO:0007669"/>
    <property type="project" value="InterPro"/>
</dbReference>
<organism evidence="2">
    <name type="scientific">Aphanomyces stellatus</name>
    <dbReference type="NCBI Taxonomy" id="120398"/>
    <lineage>
        <taxon>Eukaryota</taxon>
        <taxon>Sar</taxon>
        <taxon>Stramenopiles</taxon>
        <taxon>Oomycota</taxon>
        <taxon>Saprolegniomycetes</taxon>
        <taxon>Saprolegniales</taxon>
        <taxon>Verrucalvaceae</taxon>
        <taxon>Aphanomyces</taxon>
    </lineage>
</organism>
<dbReference type="InterPro" id="IPR011009">
    <property type="entry name" value="Kinase-like_dom_sf"/>
</dbReference>
<dbReference type="Gene3D" id="1.10.510.10">
    <property type="entry name" value="Transferase(Phosphotransferase) domain 1"/>
    <property type="match status" value="1"/>
</dbReference>
<comment type="caution">
    <text evidence="2">The sequence shown here is derived from an EMBL/GenBank/DDBJ whole genome shotgun (WGS) entry which is preliminary data.</text>
</comment>
<dbReference type="GO" id="GO:0005634">
    <property type="term" value="C:nucleus"/>
    <property type="evidence" value="ECO:0007669"/>
    <property type="project" value="TreeGrafter"/>
</dbReference>
<accession>A0A6A5A3C3</accession>
<feature type="domain" description="Protein kinase" evidence="1">
    <location>
        <begin position="1"/>
        <end position="113"/>
    </location>
</feature>
<dbReference type="AlphaFoldDB" id="A0A6A5A3C3"/>